<dbReference type="Gene3D" id="1.25.10.10">
    <property type="entry name" value="Leucine-rich Repeat Variant"/>
    <property type="match status" value="1"/>
</dbReference>
<feature type="domain" description="UNC-45/Cro1/She4 central" evidence="4">
    <location>
        <begin position="300"/>
        <end position="451"/>
    </location>
</feature>
<dbReference type="Pfam" id="PF11701">
    <property type="entry name" value="UNC45-central"/>
    <property type="match status" value="1"/>
</dbReference>
<keyword evidence="2" id="KW-0963">Cytoplasm</keyword>
<evidence type="ECO:0000313" key="5">
    <source>
        <dbReference type="EMBL" id="KAF2761659.1"/>
    </source>
</evidence>
<dbReference type="Gene3D" id="1.25.10.100">
    <property type="match status" value="1"/>
</dbReference>
<evidence type="ECO:0000313" key="6">
    <source>
        <dbReference type="Proteomes" id="UP000799437"/>
    </source>
</evidence>
<evidence type="ECO:0000256" key="1">
    <source>
        <dbReference type="ARBA" id="ARBA00004496"/>
    </source>
</evidence>
<dbReference type="RefSeq" id="XP_033604110.1">
    <property type="nucleotide sequence ID" value="XM_033743224.1"/>
</dbReference>
<dbReference type="InterPro" id="IPR024660">
    <property type="entry name" value="UCS_central_dom"/>
</dbReference>
<sequence>MSPEYASGPAAVDEASREQQSSSTPSATSQGQPSPVTTNMDSALSEPDLGHMTPSASESANLLAKPTVTLPEHAPTTSSPHVYGAQARANELVHHSTVLAKEGRFQDAAHALREAAHLVPGDESVAAGWKSLGKEEQKNPLIGLCRTWVHSKSETDGGKVLDAVRTSVPSMNEQFVRQVLDIMMDLEPDDDVADQVTGELMKHPGARKWLAEKVLKSPTPTFNTFFDRGDDSADAIVITCLDDKAWLDEKSQIAAQRDVFQLSLAAMMRAGLDHPERAMRVIARSLAAEAPHLTGIIDADSFDVILSSLDIRLSNMLRGQATLATAKLIELSPDTSQKLITQFVTGRVKKPNPDALVVAFSAAAAIFPIVPSVAATLFLTEGFMSSFVNLVQERRSQTLDRAALELLSAACVEKTCREAISKHCRQWIQGIAEAAMDAKKSTLASLILMKIQDELVAQVPTSPVEEIDQPKPQDELVARFKRIVLGSDNHMKQDSVEGLAYASLQSNIKEQLAKDPVFLRRLIETMFDSTNVKPIMFGGLTIFVNITAYLPRRSEEEKRMADIRTYAAAGAAAKKPTKDDPLDDDDHVSRRCKQVLQSNIVPLLVACSKRASPAVRSQMLQILLALSKEQKHRPTMAQQGAVRLLLQVWDELHKDTHPMPVSYSPASNHACAHTLARILISINPAHIFLAGIPPSNAVRPLLSLLDEDAAGEGTKDLLPTFEALLALTNLASMDDTTPRDTILRLAWTTLETSLLLHNNTMVRRAAVELLCNLMPSPVCAGKFSDGSPAASQRLHVLLALADVEDVATRRAAGGALAMATEWEGTVSGILAREKGVNVLLDLCGDEDEGVRHRASVCVGHIVSAPGELGERGKGAVRDNGGVEVLKGVVKRTRDAGIVQVAAEALKQLL</sequence>
<evidence type="ECO:0000256" key="3">
    <source>
        <dbReference type="SAM" id="MobiDB-lite"/>
    </source>
</evidence>
<proteinExistence type="predicted"/>
<dbReference type="GO" id="GO:0051879">
    <property type="term" value="F:Hsp90 protein binding"/>
    <property type="evidence" value="ECO:0007669"/>
    <property type="project" value="TreeGrafter"/>
</dbReference>
<gene>
    <name evidence="5" type="ORF">EJ05DRAFT_472633</name>
</gene>
<accession>A0A6A6WHF6</accession>
<dbReference type="OrthoDB" id="199930at2759"/>
<dbReference type="SUPFAM" id="SSF48371">
    <property type="entry name" value="ARM repeat"/>
    <property type="match status" value="1"/>
</dbReference>
<keyword evidence="6" id="KW-1185">Reference proteome</keyword>
<organism evidence="5 6">
    <name type="scientific">Pseudovirgaria hyperparasitica</name>
    <dbReference type="NCBI Taxonomy" id="470096"/>
    <lineage>
        <taxon>Eukaryota</taxon>
        <taxon>Fungi</taxon>
        <taxon>Dikarya</taxon>
        <taxon>Ascomycota</taxon>
        <taxon>Pezizomycotina</taxon>
        <taxon>Dothideomycetes</taxon>
        <taxon>Dothideomycetes incertae sedis</taxon>
        <taxon>Acrospermales</taxon>
        <taxon>Acrospermaceae</taxon>
        <taxon>Pseudovirgaria</taxon>
    </lineage>
</organism>
<dbReference type="Proteomes" id="UP000799437">
    <property type="component" value="Unassembled WGS sequence"/>
</dbReference>
<name>A0A6A6WHF6_9PEZI</name>
<reference evidence="5" key="1">
    <citation type="journal article" date="2020" name="Stud. Mycol.">
        <title>101 Dothideomycetes genomes: a test case for predicting lifestyles and emergence of pathogens.</title>
        <authorList>
            <person name="Haridas S."/>
            <person name="Albert R."/>
            <person name="Binder M."/>
            <person name="Bloem J."/>
            <person name="Labutti K."/>
            <person name="Salamov A."/>
            <person name="Andreopoulos B."/>
            <person name="Baker S."/>
            <person name="Barry K."/>
            <person name="Bills G."/>
            <person name="Bluhm B."/>
            <person name="Cannon C."/>
            <person name="Castanera R."/>
            <person name="Culley D."/>
            <person name="Daum C."/>
            <person name="Ezra D."/>
            <person name="Gonzalez J."/>
            <person name="Henrissat B."/>
            <person name="Kuo A."/>
            <person name="Liang C."/>
            <person name="Lipzen A."/>
            <person name="Lutzoni F."/>
            <person name="Magnuson J."/>
            <person name="Mondo S."/>
            <person name="Nolan M."/>
            <person name="Ohm R."/>
            <person name="Pangilinan J."/>
            <person name="Park H.-J."/>
            <person name="Ramirez L."/>
            <person name="Alfaro M."/>
            <person name="Sun H."/>
            <person name="Tritt A."/>
            <person name="Yoshinaga Y."/>
            <person name="Zwiers L.-H."/>
            <person name="Turgeon B."/>
            <person name="Goodwin S."/>
            <person name="Spatafora J."/>
            <person name="Crous P."/>
            <person name="Grigoriev I."/>
        </authorList>
    </citation>
    <scope>NUCLEOTIDE SEQUENCE</scope>
    <source>
        <strain evidence="5">CBS 121739</strain>
    </source>
</reference>
<dbReference type="EMBL" id="ML996566">
    <property type="protein sequence ID" value="KAF2761659.1"/>
    <property type="molecule type" value="Genomic_DNA"/>
</dbReference>
<dbReference type="GO" id="GO:0005737">
    <property type="term" value="C:cytoplasm"/>
    <property type="evidence" value="ECO:0007669"/>
    <property type="project" value="UniProtKB-SubCell"/>
</dbReference>
<dbReference type="GeneID" id="54484278"/>
<feature type="compositionally biased region" description="Low complexity" evidence="3">
    <location>
        <begin position="19"/>
        <end position="35"/>
    </location>
</feature>
<dbReference type="PANTHER" id="PTHR45994">
    <property type="entry name" value="FI21225P1"/>
    <property type="match status" value="1"/>
</dbReference>
<comment type="subcellular location">
    <subcellularLocation>
        <location evidence="1">Cytoplasm</location>
    </subcellularLocation>
</comment>
<dbReference type="InterPro" id="IPR016024">
    <property type="entry name" value="ARM-type_fold"/>
</dbReference>
<dbReference type="AlphaFoldDB" id="A0A6A6WHF6"/>
<feature type="region of interest" description="Disordered" evidence="3">
    <location>
        <begin position="1"/>
        <end position="59"/>
    </location>
</feature>
<dbReference type="PANTHER" id="PTHR45994:SF1">
    <property type="entry name" value="FI21225P1"/>
    <property type="match status" value="1"/>
</dbReference>
<evidence type="ECO:0000259" key="4">
    <source>
        <dbReference type="Pfam" id="PF11701"/>
    </source>
</evidence>
<evidence type="ECO:0000256" key="2">
    <source>
        <dbReference type="ARBA" id="ARBA00022490"/>
    </source>
</evidence>
<dbReference type="InterPro" id="IPR011989">
    <property type="entry name" value="ARM-like"/>
</dbReference>
<protein>
    <submittedName>
        <fullName evidence="5">ARM repeat-containing protein</fullName>
    </submittedName>
</protein>